<organism evidence="1 2">
    <name type="scientific">Xylella fastidiosa</name>
    <dbReference type="NCBI Taxonomy" id="2371"/>
    <lineage>
        <taxon>Bacteria</taxon>
        <taxon>Pseudomonadati</taxon>
        <taxon>Pseudomonadota</taxon>
        <taxon>Gammaproteobacteria</taxon>
        <taxon>Lysobacterales</taxon>
        <taxon>Lysobacteraceae</taxon>
        <taxon>Xylella</taxon>
    </lineage>
</organism>
<reference evidence="2" key="1">
    <citation type="submission" date="2014-11" db="EMBL/GenBank/DDBJ databases">
        <title>Xylella fastidiosa Hib4 Genome Sequencing.</title>
        <authorList>
            <person name="Pierry P.M."/>
            <person name="da Silva A.M."/>
        </authorList>
    </citation>
    <scope>NUCLEOTIDE SEQUENCE [LARGE SCALE GENOMIC DNA]</scope>
    <source>
        <strain evidence="2">Hib4</strain>
    </source>
</reference>
<evidence type="ECO:0008006" key="3">
    <source>
        <dbReference type="Google" id="ProtNLM"/>
    </source>
</evidence>
<dbReference type="EMBL" id="CP009885">
    <property type="protein sequence ID" value="ALR07273.1"/>
    <property type="molecule type" value="Genomic_DNA"/>
</dbReference>
<protein>
    <recommendedName>
        <fullName evidence="3">Lipoprotein</fullName>
    </recommendedName>
</protein>
<dbReference type="AlphaFoldDB" id="A0ABC8AFL7"/>
<evidence type="ECO:0000313" key="1">
    <source>
        <dbReference type="EMBL" id="ALR07273.1"/>
    </source>
</evidence>
<dbReference type="RefSeq" id="WP_088578359.1">
    <property type="nucleotide sequence ID" value="NZ_CP009885.1"/>
</dbReference>
<proteinExistence type="predicted"/>
<gene>
    <name evidence="1" type="ORF">XFHB_10880</name>
</gene>
<dbReference type="PROSITE" id="PS51257">
    <property type="entry name" value="PROKAR_LIPOPROTEIN"/>
    <property type="match status" value="1"/>
</dbReference>
<sequence length="117" mass="12930">MKNTYVVALLAVTTATLLSGCATKRYGRLQPLTSYESRNYNCTQIDLELAKIDAFEQQVAEQAKFSGMSVASFLGDFGIGNTLERNQAIKTAKERRTQLITARSTKGCDNHPQPKQP</sequence>
<name>A0ABC8AFL7_XYLFS</name>
<accession>A0ABC8AFL7</accession>
<dbReference type="KEGG" id="xfh:XFHB_10880"/>
<dbReference type="Proteomes" id="UP000196980">
    <property type="component" value="Chromosome"/>
</dbReference>
<evidence type="ECO:0000313" key="2">
    <source>
        <dbReference type="Proteomes" id="UP000196980"/>
    </source>
</evidence>